<organism evidence="3 4">
    <name type="scientific">Postia placenta MAD-698-R-SB12</name>
    <dbReference type="NCBI Taxonomy" id="670580"/>
    <lineage>
        <taxon>Eukaryota</taxon>
        <taxon>Fungi</taxon>
        <taxon>Dikarya</taxon>
        <taxon>Basidiomycota</taxon>
        <taxon>Agaricomycotina</taxon>
        <taxon>Agaricomycetes</taxon>
        <taxon>Polyporales</taxon>
        <taxon>Adustoporiaceae</taxon>
        <taxon>Rhodonia</taxon>
    </lineage>
</organism>
<accession>A0A1X6NDL8</accession>
<protein>
    <submittedName>
        <fullName evidence="3">Uncharacterized protein</fullName>
    </submittedName>
</protein>
<dbReference type="RefSeq" id="XP_024343386.1">
    <property type="nucleotide sequence ID" value="XM_024483991.1"/>
</dbReference>
<evidence type="ECO:0000256" key="2">
    <source>
        <dbReference type="SAM" id="MobiDB-lite"/>
    </source>
</evidence>
<reference evidence="3 4" key="1">
    <citation type="submission" date="2017-04" db="EMBL/GenBank/DDBJ databases">
        <title>Genome Sequence of the Model Brown-Rot Fungus Postia placenta SB12.</title>
        <authorList>
            <consortium name="DOE Joint Genome Institute"/>
            <person name="Gaskell J."/>
            <person name="Kersten P."/>
            <person name="Larrondo L.F."/>
            <person name="Canessa P."/>
            <person name="Martinez D."/>
            <person name="Hibbett D."/>
            <person name="Schmoll M."/>
            <person name="Kubicek C.P."/>
            <person name="Martinez A.T."/>
            <person name="Yadav J."/>
            <person name="Master E."/>
            <person name="Magnuson J.K."/>
            <person name="James T."/>
            <person name="Yaver D."/>
            <person name="Berka R."/>
            <person name="Labutti K."/>
            <person name="Lipzen A."/>
            <person name="Aerts A."/>
            <person name="Barry K."/>
            <person name="Henrissat B."/>
            <person name="Blanchette R."/>
            <person name="Grigoriev I."/>
            <person name="Cullen D."/>
        </authorList>
    </citation>
    <scope>NUCLEOTIDE SEQUENCE [LARGE SCALE GENOMIC DNA]</scope>
    <source>
        <strain evidence="3 4">MAD-698-R-SB12</strain>
    </source>
</reference>
<gene>
    <name evidence="3" type="ORF">POSPLADRAFT_1130797</name>
</gene>
<keyword evidence="4" id="KW-1185">Reference proteome</keyword>
<evidence type="ECO:0000256" key="1">
    <source>
        <dbReference type="ARBA" id="ARBA00010954"/>
    </source>
</evidence>
<proteinExistence type="inferred from homology"/>
<sequence>MLRPHAQDRQPGELPSLRDRVEDLFHKAFWDEALEKLSDPTPAVQLPRLKRLYEDLHTALQPLLPVNHPLLIVLSSPLSPTSSPLRSAITHLRETLTCLRERCAPARDAQIETLIRHIGDLSSIAPGEDTARLVVDTIRSTLQLSEAMKDDLSQFVLGTMDEKQLRAVIIVQAQQRERELVLELWRPEQIQESWAKWLVENASSQTIGEHPARRMWVYRLVHALGLFTPVSCPLPTTPIPASAEPTEKAPVSNMLPPSFFFVCPTLLYLQNYLQALVIAASLRSLVRLPSVHAASLDSAAGGDDSGDGRTFMSRIWTLLKAEVDMEPGAGDTKLVNLADEVVRVRRQFGGADIDVEEEARLRAAVDRTLQPHDPVFRLLQGRLMQAVAERVARPLDVPSRAGGARLPERLQTGREHSGKRPRLSAEMGPIEDSAKANEPPLAVKGFEDNVLVKALQEALVKLRSCVGWTEEIWQDLIEDGSLHIRADQ</sequence>
<feature type="compositionally biased region" description="Basic and acidic residues" evidence="2">
    <location>
        <begin position="406"/>
        <end position="418"/>
    </location>
</feature>
<dbReference type="InterPro" id="IPR008862">
    <property type="entry name" value="Tcp11"/>
</dbReference>
<dbReference type="Pfam" id="PF05794">
    <property type="entry name" value="Tcp11"/>
    <property type="match status" value="1"/>
</dbReference>
<dbReference type="OrthoDB" id="276323at2759"/>
<dbReference type="EMBL" id="KZ110592">
    <property type="protein sequence ID" value="OSX66592.1"/>
    <property type="molecule type" value="Genomic_DNA"/>
</dbReference>
<feature type="region of interest" description="Disordered" evidence="2">
    <location>
        <begin position="398"/>
        <end position="436"/>
    </location>
</feature>
<dbReference type="AlphaFoldDB" id="A0A1X6NDL8"/>
<dbReference type="Proteomes" id="UP000194127">
    <property type="component" value="Unassembled WGS sequence"/>
</dbReference>
<evidence type="ECO:0000313" key="3">
    <source>
        <dbReference type="EMBL" id="OSX66592.1"/>
    </source>
</evidence>
<evidence type="ECO:0000313" key="4">
    <source>
        <dbReference type="Proteomes" id="UP000194127"/>
    </source>
</evidence>
<dbReference type="GeneID" id="36328940"/>
<comment type="similarity">
    <text evidence="1">Belongs to the TCP11 family.</text>
</comment>
<name>A0A1X6NDL8_9APHY</name>